<keyword evidence="2" id="KW-1185">Reference proteome</keyword>
<dbReference type="Proteomes" id="UP001243330">
    <property type="component" value="Unassembled WGS sequence"/>
</dbReference>
<reference evidence="1" key="1">
    <citation type="submission" date="2023-01" db="EMBL/GenBank/DDBJ databases">
        <title>Colletotrichum chrysophilum M932 genome sequence.</title>
        <authorList>
            <person name="Baroncelli R."/>
        </authorList>
    </citation>
    <scope>NUCLEOTIDE SEQUENCE</scope>
    <source>
        <strain evidence="1">M932</strain>
    </source>
</reference>
<comment type="caution">
    <text evidence="1">The sequence shown here is derived from an EMBL/GenBank/DDBJ whole genome shotgun (WGS) entry which is preliminary data.</text>
</comment>
<dbReference type="EMBL" id="JAQOWY010000221">
    <property type="protein sequence ID" value="KAK1846875.1"/>
    <property type="molecule type" value="Genomic_DNA"/>
</dbReference>
<evidence type="ECO:0000313" key="1">
    <source>
        <dbReference type="EMBL" id="KAK1846875.1"/>
    </source>
</evidence>
<organism evidence="1 2">
    <name type="scientific">Colletotrichum chrysophilum</name>
    <dbReference type="NCBI Taxonomy" id="1836956"/>
    <lineage>
        <taxon>Eukaryota</taxon>
        <taxon>Fungi</taxon>
        <taxon>Dikarya</taxon>
        <taxon>Ascomycota</taxon>
        <taxon>Pezizomycotina</taxon>
        <taxon>Sordariomycetes</taxon>
        <taxon>Hypocreomycetidae</taxon>
        <taxon>Glomerellales</taxon>
        <taxon>Glomerellaceae</taxon>
        <taxon>Colletotrichum</taxon>
        <taxon>Colletotrichum gloeosporioides species complex</taxon>
    </lineage>
</organism>
<dbReference type="AlphaFoldDB" id="A0AAD9AGF3"/>
<name>A0AAD9AGF3_9PEZI</name>
<gene>
    <name evidence="1" type="ORF">CCHR01_10507</name>
</gene>
<accession>A0AAD9AGF3</accession>
<protein>
    <submittedName>
        <fullName evidence="1">Uncharacterized protein</fullName>
    </submittedName>
</protein>
<sequence>MELENGPYLQSINPPPPVRPVRNYVLQQPSARQLLSVNSPALKIMVASKLKIACETYKSLYPLLLGLDNYLPFATRAGPQKRPEQRRPLVPLELFRFMFIPTPYLSALAHENGIDRVKKKGTWSVTDELRRHGWASQASVGHAGWQRRNVTVSSIFDIFKMRTIETPCINDNTRWQES</sequence>
<proteinExistence type="predicted"/>
<evidence type="ECO:0000313" key="2">
    <source>
        <dbReference type="Proteomes" id="UP001243330"/>
    </source>
</evidence>